<dbReference type="PROSITE" id="PS50172">
    <property type="entry name" value="BRCT"/>
    <property type="match status" value="2"/>
</dbReference>
<gene>
    <name evidence="8" type="ORF">GRS66_010842</name>
</gene>
<dbReference type="Pfam" id="PF16770">
    <property type="entry name" value="RTT107_BRCT_5"/>
    <property type="match status" value="1"/>
</dbReference>
<feature type="signal peptide" evidence="6">
    <location>
        <begin position="1"/>
        <end position="20"/>
    </location>
</feature>
<organism evidence="8 9">
    <name type="scientific">Saccharomyces pastorianus</name>
    <name type="common">Lager yeast</name>
    <name type="synonym">Saccharomyces cerevisiae x Saccharomyces eubayanus</name>
    <dbReference type="NCBI Taxonomy" id="27292"/>
    <lineage>
        <taxon>Eukaryota</taxon>
        <taxon>Fungi</taxon>
        <taxon>Dikarya</taxon>
        <taxon>Ascomycota</taxon>
        <taxon>Saccharomycotina</taxon>
        <taxon>Saccharomycetes</taxon>
        <taxon>Saccharomycetales</taxon>
        <taxon>Saccharomycetaceae</taxon>
        <taxon>Saccharomyces</taxon>
    </lineage>
</organism>
<evidence type="ECO:0000256" key="1">
    <source>
        <dbReference type="ARBA" id="ARBA00004123"/>
    </source>
</evidence>
<evidence type="ECO:0000256" key="2">
    <source>
        <dbReference type="ARBA" id="ARBA00022553"/>
    </source>
</evidence>
<dbReference type="InterPro" id="IPR001357">
    <property type="entry name" value="BRCT_dom"/>
</dbReference>
<comment type="subcellular location">
    <subcellularLocation>
        <location evidence="1">Nucleus</location>
    </subcellularLocation>
</comment>
<name>A0A6C1EGD7_SACPS</name>
<dbReference type="GO" id="GO:0005634">
    <property type="term" value="C:nucleus"/>
    <property type="evidence" value="ECO:0007669"/>
    <property type="project" value="UniProtKB-SubCell"/>
</dbReference>
<protein>
    <recommendedName>
        <fullName evidence="7">BRCT domain-containing protein</fullName>
    </recommendedName>
</protein>
<keyword evidence="9" id="KW-1185">Reference proteome</keyword>
<dbReference type="SUPFAM" id="SSF52113">
    <property type="entry name" value="BRCT domain"/>
    <property type="match status" value="2"/>
</dbReference>
<dbReference type="EMBL" id="CP049012">
    <property type="protein sequence ID" value="QID88135.1"/>
    <property type="molecule type" value="Genomic_DNA"/>
</dbReference>
<proteinExistence type="predicted"/>
<dbReference type="InterPro" id="IPR031906">
    <property type="entry name" value="RTT107_BRCT_6"/>
</dbReference>
<dbReference type="GO" id="GO:1901987">
    <property type="term" value="P:regulation of cell cycle phase transition"/>
    <property type="evidence" value="ECO:0007669"/>
    <property type="project" value="UniProtKB-ARBA"/>
</dbReference>
<dbReference type="InterPro" id="IPR036420">
    <property type="entry name" value="BRCT_dom_sf"/>
</dbReference>
<keyword evidence="3" id="KW-0677">Repeat</keyword>
<dbReference type="SMART" id="SM00292">
    <property type="entry name" value="BRCT"/>
    <property type="match status" value="4"/>
</dbReference>
<dbReference type="OrthoDB" id="342264at2759"/>
<keyword evidence="4" id="KW-0539">Nucleus</keyword>
<dbReference type="AlphaFoldDB" id="A0A6C1EGD7"/>
<dbReference type="InterPro" id="IPR053036">
    <property type="entry name" value="CellCycle_DNARepair_Reg"/>
</dbReference>
<evidence type="ECO:0000256" key="4">
    <source>
        <dbReference type="ARBA" id="ARBA00023242"/>
    </source>
</evidence>
<feature type="compositionally biased region" description="Basic and acidic residues" evidence="5">
    <location>
        <begin position="510"/>
        <end position="526"/>
    </location>
</feature>
<dbReference type="GO" id="GO:1990683">
    <property type="term" value="P:DNA double-strand break attachment to nuclear envelope"/>
    <property type="evidence" value="ECO:0007669"/>
    <property type="project" value="TreeGrafter"/>
</dbReference>
<evidence type="ECO:0000313" key="8">
    <source>
        <dbReference type="EMBL" id="QID88135.1"/>
    </source>
</evidence>
<feature type="region of interest" description="Disordered" evidence="5">
    <location>
        <begin position="650"/>
        <end position="682"/>
    </location>
</feature>
<sequence length="1079" mass="123367">MGSLLLFEQLNFLILVASEAELPIANSTRELLMDHSCNDCQIYKLYDNVEDGSQRDKGWFMDKFGPQTVHFVISNTIEFSFYRAVYFDLLIPVISHTWVRDSVKTKRHLRTNMYSPNPFHLLRDCQVYISKNSFNKCEYILYSDLLHLLGGTSVNYISNRTTHVIVQSPKDPIIETVNKLTFGSFSSPSSNKQVEKPSRDWKFVYPTWLLYHFKMAKPLSSELASLCELDMNDTTEEQLFAKWEEVTGDKETSSTQLFLHPNTDLFKNHHFAISPDLNFFTPLYWFLKEFIEKLNGKVTPLSSSDDLNSICQGSPDIDCYIGYSANSPILGQINSIKPEIYVGNVSWLFYIFALQKFTPVSQCKIIHQPFHAKLFTSKELTVAYTNYFGSQRFYIQRLVEILGGFSTPELTRKNTHLITKNTIGKKFKVAKKWSLDPQNAIIVTNHMWLELCYVTNSKLNPKDSRFQNFKLDDDIKWNIGQPKVEQSSLPTLDVLSTNIKNAQTTTRKSSPLDEKNAGDTSTHTRQDNTPTSTFTNSIDEKIDKLQKISIEVSKMHPTELAQGSDSSTSTIGLPPVSNVYLHGQNSNPNIEIKTETVFENNGMGESVNNGNQTAKYDTNITEKVERKNSEQELREKSTKKNDVEYVAKEEEGSQMQLGQQVKEEDEFWKENDKEKKTKKQGTELEELKEVKRSEENAENPITHARTVETSENTNPKNANDKYSHLFEGLSDSDNHVDDMKATVNSRYTTPKTSQNVKTNAGTPIATQTQVHTPSSNSRLAKTQAAKRLHTDIESLNEFQKKLKRKKIDTEEILLPEETGNLNKYKLLIAKAEKVLSKFDELPDYNIKAVCTGCFQEGFNEVDMEILSQLGIKIFDNIKETEGLNCIFAPKILRTEKFLKSLSFEPLRFALRPEFIIDLLKLVHTKKEKVAQMNLNLFDYEIDGVDEVLLSKTKLPTKVFERANIKCMNLVSDIPGGVSTIGSVLQAHGIKNVNILRNKKCIFEDIMDNDVSEQKDENIFKYVLIVTKASQVKKFTKLINDHDKASTVLIVEWNWCVESIFHLDVDVESKSNILYQKKTK</sequence>
<evidence type="ECO:0000313" key="9">
    <source>
        <dbReference type="Proteomes" id="UP000501346"/>
    </source>
</evidence>
<dbReference type="GO" id="GO:0035361">
    <property type="term" value="C:Cul8-RING ubiquitin ligase complex"/>
    <property type="evidence" value="ECO:0007669"/>
    <property type="project" value="TreeGrafter"/>
</dbReference>
<dbReference type="PANTHER" id="PTHR47667:SF1">
    <property type="entry name" value="REGULATOR OF TY1 TRANSPOSITION PROTEIN 107"/>
    <property type="match status" value="1"/>
</dbReference>
<feature type="chain" id="PRO_5025671161" description="BRCT domain-containing protein" evidence="6">
    <location>
        <begin position="21"/>
        <end position="1079"/>
    </location>
</feature>
<dbReference type="Pfam" id="PF12738">
    <property type="entry name" value="PTCB-BRCT"/>
    <property type="match status" value="1"/>
</dbReference>
<dbReference type="Pfam" id="PF00533">
    <property type="entry name" value="BRCT"/>
    <property type="match status" value="1"/>
</dbReference>
<dbReference type="FunFam" id="3.40.50.10190:FF:000091">
    <property type="entry name" value="Regulator of Ty1 transposition"/>
    <property type="match status" value="1"/>
</dbReference>
<keyword evidence="2" id="KW-0597">Phosphoprotein</keyword>
<feature type="domain" description="BRCT" evidence="7">
    <location>
        <begin position="117"/>
        <end position="226"/>
    </location>
</feature>
<evidence type="ECO:0000256" key="5">
    <source>
        <dbReference type="SAM" id="MobiDB-lite"/>
    </source>
</evidence>
<keyword evidence="6" id="KW-0732">Signal</keyword>
<evidence type="ECO:0000256" key="3">
    <source>
        <dbReference type="ARBA" id="ARBA00022737"/>
    </source>
</evidence>
<feature type="compositionally biased region" description="Polar residues" evidence="5">
    <location>
        <begin position="527"/>
        <end position="537"/>
    </location>
</feature>
<evidence type="ECO:0000256" key="6">
    <source>
        <dbReference type="SAM" id="SignalP"/>
    </source>
</evidence>
<feature type="domain" description="BRCT" evidence="7">
    <location>
        <begin position="370"/>
        <end position="466"/>
    </location>
</feature>
<evidence type="ECO:0000259" key="7">
    <source>
        <dbReference type="PROSITE" id="PS50172"/>
    </source>
</evidence>
<accession>A0A6C1EGD7</accession>
<dbReference type="FunFam" id="3.40.50.10190:FF:000080">
    <property type="entry name" value="S-M checkpoint control protein rad4"/>
    <property type="match status" value="1"/>
</dbReference>
<reference evidence="8 9" key="1">
    <citation type="journal article" date="2019" name="BMC Genomics">
        <title>Chromosome level assembly and comparative genome analysis confirm lager-brewing yeasts originated from a single hybridization.</title>
        <authorList>
            <person name="Salazar A.N."/>
            <person name="Gorter de Vries A.R."/>
            <person name="van den Broek M."/>
            <person name="Brouwers N."/>
            <person name="de la Torre Cortes P."/>
            <person name="Kuijpers N.G.A."/>
            <person name="Daran J.G."/>
            <person name="Abeel T."/>
        </authorList>
    </citation>
    <scope>NUCLEOTIDE SEQUENCE [LARGE SCALE GENOMIC DNA]</scope>
    <source>
        <strain evidence="8 9">CBS 1483</strain>
    </source>
</reference>
<feature type="region of interest" description="Disordered" evidence="5">
    <location>
        <begin position="501"/>
        <end position="540"/>
    </location>
</feature>
<feature type="compositionally biased region" description="Basic and acidic residues" evidence="5">
    <location>
        <begin position="668"/>
        <end position="682"/>
    </location>
</feature>
<dbReference type="Gene3D" id="3.40.50.10190">
    <property type="entry name" value="BRCT domain"/>
    <property type="match status" value="4"/>
</dbReference>
<dbReference type="GO" id="GO:0006302">
    <property type="term" value="P:double-strand break repair"/>
    <property type="evidence" value="ECO:0007669"/>
    <property type="project" value="TreeGrafter"/>
</dbReference>
<dbReference type="PANTHER" id="PTHR47667">
    <property type="entry name" value="REGULATOR OF TY1 TRANSPOSITION PROTEIN 107"/>
    <property type="match status" value="1"/>
</dbReference>
<dbReference type="Proteomes" id="UP000501346">
    <property type="component" value="Chromosome SeXV-SeVIII"/>
</dbReference>
<dbReference type="Pfam" id="PF16771">
    <property type="entry name" value="RTT107_BRCT_6"/>
    <property type="match status" value="1"/>
</dbReference>